<comment type="subcellular location">
    <subcellularLocation>
        <location evidence="1">Cell membrane</location>
        <topology evidence="1">Multi-pass membrane protein</topology>
    </subcellularLocation>
</comment>
<protein>
    <submittedName>
        <fullName evidence="7">MadN protein</fullName>
    </submittedName>
</protein>
<evidence type="ECO:0000256" key="2">
    <source>
        <dbReference type="ARBA" id="ARBA00022475"/>
    </source>
</evidence>
<evidence type="ECO:0000313" key="7">
    <source>
        <dbReference type="EMBL" id="VAX26169.1"/>
    </source>
</evidence>
<keyword evidence="2" id="KW-1003">Cell membrane</keyword>
<evidence type="ECO:0000256" key="1">
    <source>
        <dbReference type="ARBA" id="ARBA00004651"/>
    </source>
</evidence>
<dbReference type="InterPro" id="IPR050638">
    <property type="entry name" value="AA-Vitamin_Transporters"/>
</dbReference>
<keyword evidence="3" id="KW-0812">Transmembrane</keyword>
<evidence type="ECO:0000256" key="5">
    <source>
        <dbReference type="ARBA" id="ARBA00023136"/>
    </source>
</evidence>
<name>A0A3B1C7J1_9ZZZZ</name>
<accession>A0A3B1C7J1</accession>
<dbReference type="PANTHER" id="PTHR32322:SF18">
    <property type="entry name" value="S-ADENOSYLMETHIONINE_S-ADENOSYLHOMOCYSTEINE TRANSPORTER"/>
    <property type="match status" value="1"/>
</dbReference>
<evidence type="ECO:0000256" key="3">
    <source>
        <dbReference type="ARBA" id="ARBA00022692"/>
    </source>
</evidence>
<evidence type="ECO:0000259" key="6">
    <source>
        <dbReference type="Pfam" id="PF00892"/>
    </source>
</evidence>
<sequence>MLYLLLVSLIWAFSFGLIKGNLVSLDSNFVAFVRLLISFLIFLPFLKIKELKQEYIWKLLLIGSIQYGIMYATYIYAFKYLAAYEVVLFTIFTPIYVNVINDLLTKKFHAGYFITALLAAIGTGIILNDKISSSNVITGFVLIQISNLAFAFGQVYYKRVMKNISAVKDWNIFALLYLGAVIVTFILSIFTTDFTNMNISSTQIYTLLYLGAIASGVGFFLWNYGVRKTNIGTVAIFNDLKIPLGVLVSIIFFGESAKIQNLVIGGLIVTAALVINEYRFNKSLYTQTTKERSK</sequence>
<evidence type="ECO:0000256" key="4">
    <source>
        <dbReference type="ARBA" id="ARBA00022989"/>
    </source>
</evidence>
<dbReference type="InterPro" id="IPR037185">
    <property type="entry name" value="EmrE-like"/>
</dbReference>
<gene>
    <name evidence="7" type="ORF">MNBD_IGNAVI01-3152</name>
</gene>
<dbReference type="GO" id="GO:0005886">
    <property type="term" value="C:plasma membrane"/>
    <property type="evidence" value="ECO:0007669"/>
    <property type="project" value="UniProtKB-SubCell"/>
</dbReference>
<dbReference type="Gene3D" id="1.10.3730.20">
    <property type="match status" value="1"/>
</dbReference>
<feature type="domain" description="EamA" evidence="6">
    <location>
        <begin position="2"/>
        <end position="127"/>
    </location>
</feature>
<dbReference type="SUPFAM" id="SSF103481">
    <property type="entry name" value="Multidrug resistance efflux transporter EmrE"/>
    <property type="match status" value="2"/>
</dbReference>
<dbReference type="EMBL" id="UOGD01000325">
    <property type="protein sequence ID" value="VAX26169.1"/>
    <property type="molecule type" value="Genomic_DNA"/>
</dbReference>
<keyword evidence="4" id="KW-1133">Transmembrane helix</keyword>
<keyword evidence="5" id="KW-0472">Membrane</keyword>
<dbReference type="Pfam" id="PF00892">
    <property type="entry name" value="EamA"/>
    <property type="match status" value="2"/>
</dbReference>
<dbReference type="AlphaFoldDB" id="A0A3B1C7J1"/>
<organism evidence="7">
    <name type="scientific">hydrothermal vent metagenome</name>
    <dbReference type="NCBI Taxonomy" id="652676"/>
    <lineage>
        <taxon>unclassified sequences</taxon>
        <taxon>metagenomes</taxon>
        <taxon>ecological metagenomes</taxon>
    </lineage>
</organism>
<feature type="domain" description="EamA" evidence="6">
    <location>
        <begin position="139"/>
        <end position="276"/>
    </location>
</feature>
<reference evidence="7" key="1">
    <citation type="submission" date="2018-06" db="EMBL/GenBank/DDBJ databases">
        <authorList>
            <person name="Zhirakovskaya E."/>
        </authorList>
    </citation>
    <scope>NUCLEOTIDE SEQUENCE</scope>
</reference>
<proteinExistence type="predicted"/>
<dbReference type="InterPro" id="IPR000620">
    <property type="entry name" value="EamA_dom"/>
</dbReference>
<dbReference type="PANTHER" id="PTHR32322">
    <property type="entry name" value="INNER MEMBRANE TRANSPORTER"/>
    <property type="match status" value="1"/>
</dbReference>